<feature type="transmembrane region" description="Helical" evidence="1">
    <location>
        <begin position="253"/>
        <end position="273"/>
    </location>
</feature>
<evidence type="ECO:0000313" key="3">
    <source>
        <dbReference type="Proteomes" id="UP000471640"/>
    </source>
</evidence>
<gene>
    <name evidence="2" type="ORF">G3480_15095</name>
</gene>
<reference evidence="2 3" key="2">
    <citation type="submission" date="2020-02" db="EMBL/GenBank/DDBJ databases">
        <title>Genome sequences of Thiorhodococcus mannitoliphagus and Thiorhodococcus minor, purple sulfur photosynthetic bacteria in the gammaproteobacterial family, Chromatiaceae.</title>
        <authorList>
            <person name="Aviles F.A."/>
            <person name="Meyer T.E."/>
            <person name="Kyndt J.A."/>
        </authorList>
    </citation>
    <scope>NUCLEOTIDE SEQUENCE [LARGE SCALE GENOMIC DNA]</scope>
    <source>
        <strain evidence="2 3">DSM 18266</strain>
    </source>
</reference>
<feature type="transmembrane region" description="Helical" evidence="1">
    <location>
        <begin position="425"/>
        <end position="443"/>
    </location>
</feature>
<name>A0A6P1DV63_9GAMM</name>
<protein>
    <submittedName>
        <fullName evidence="2">Paraquat-inducible protein A</fullName>
    </submittedName>
</protein>
<dbReference type="Proteomes" id="UP000471640">
    <property type="component" value="Unassembled WGS sequence"/>
</dbReference>
<feature type="transmembrane region" description="Helical" evidence="1">
    <location>
        <begin position="215"/>
        <end position="232"/>
    </location>
</feature>
<organism evidence="2 3">
    <name type="scientific">Thiorhodococcus mannitoliphagus</name>
    <dbReference type="NCBI Taxonomy" id="329406"/>
    <lineage>
        <taxon>Bacteria</taxon>
        <taxon>Pseudomonadati</taxon>
        <taxon>Pseudomonadota</taxon>
        <taxon>Gammaproteobacteria</taxon>
        <taxon>Chromatiales</taxon>
        <taxon>Chromatiaceae</taxon>
        <taxon>Thiorhodococcus</taxon>
    </lineage>
</organism>
<dbReference type="EMBL" id="JAAIJR010000061">
    <property type="protein sequence ID" value="NEX21619.1"/>
    <property type="molecule type" value="Genomic_DNA"/>
</dbReference>
<feature type="transmembrane region" description="Helical" evidence="1">
    <location>
        <begin position="368"/>
        <end position="385"/>
    </location>
</feature>
<comment type="caution">
    <text evidence="2">The sequence shown here is derived from an EMBL/GenBank/DDBJ whole genome shotgun (WGS) entry which is preliminary data.</text>
</comment>
<keyword evidence="1" id="KW-0472">Membrane</keyword>
<keyword evidence="1" id="KW-0812">Transmembrane</keyword>
<proteinExistence type="predicted"/>
<keyword evidence="1" id="KW-1133">Transmembrane helix</keyword>
<reference evidence="3" key="1">
    <citation type="journal article" date="2020" name="Microbiol. Resour. Announc.">
        <title>Draft Genome Sequences of Thiorhodococcus mannitoliphagus and Thiorhodococcus minor, Purple Sulfur Photosynthetic Bacteria in the Gammaproteobacterial Family Chromatiaceae.</title>
        <authorList>
            <person name="Aviles F.A."/>
            <person name="Meyer T.E."/>
            <person name="Kyndt J.A."/>
        </authorList>
    </citation>
    <scope>NUCLEOTIDE SEQUENCE [LARGE SCALE GENOMIC DNA]</scope>
    <source>
        <strain evidence="3">DSM 18266</strain>
    </source>
</reference>
<accession>A0A6P1DV63</accession>
<dbReference type="AlphaFoldDB" id="A0A6P1DV63"/>
<feature type="transmembrane region" description="Helical" evidence="1">
    <location>
        <begin position="320"/>
        <end position="347"/>
    </location>
</feature>
<dbReference type="Pfam" id="PF04403">
    <property type="entry name" value="PqiA"/>
    <property type="match status" value="1"/>
</dbReference>
<evidence type="ECO:0000313" key="2">
    <source>
        <dbReference type="EMBL" id="NEX21619.1"/>
    </source>
</evidence>
<sequence>MSTAFILRRLAAVLLFVAAAVLTVQLVADLNRIKVLKTDLAEVYHVRYGLLDADEWVDRISAVIEKRVSELDLTEENRPQVVKAVEQVLETMLVELERYLRRRNIKRGGSWMDQLQGALQQGIQDMLIDFDKLRRQVPQYAEIVVDQLSKPEVQEEIKAQLTRLIRQTSDATFAKVDRSALNALMLRYSCVDRESCAATLEARIAMEQRPLQQRLGMLLGLVALLFLLCMTGRSRSEAGEGAPGRASFDPFKLFLLTGATVILLLGGILTPMIEIEASITELQLTFLGEPIVFTNQTLYFQTKSIFEVVRILVETGAADMLLVAVLITLFSVVFPAIKVVMTYLYYFDLRQARASALVRFFALRSGKWSMADVLVIAIFMAYLGFDGLIGSQLRSLTRPPDDGGSASGALGTQILTTNGTALEPGFYLFLGFVLASLLLSATLERHFGESHPT</sequence>
<dbReference type="InterPro" id="IPR007498">
    <property type="entry name" value="PqiA-like"/>
</dbReference>
<dbReference type="RefSeq" id="WP_164654719.1">
    <property type="nucleotide sequence ID" value="NZ_JAAIJR010000061.1"/>
</dbReference>
<keyword evidence="3" id="KW-1185">Reference proteome</keyword>
<evidence type="ECO:0000256" key="1">
    <source>
        <dbReference type="SAM" id="Phobius"/>
    </source>
</evidence>